<dbReference type="OrthoDB" id="156112at2"/>
<name>A0A1P8F918_9CHLR</name>
<protein>
    <submittedName>
        <fullName evidence="1">Uncharacterized protein</fullName>
    </submittedName>
</protein>
<organism evidence="1 2">
    <name type="scientific">Dehalogenimonas formicexedens</name>
    <dbReference type="NCBI Taxonomy" id="1839801"/>
    <lineage>
        <taxon>Bacteria</taxon>
        <taxon>Bacillati</taxon>
        <taxon>Chloroflexota</taxon>
        <taxon>Dehalococcoidia</taxon>
        <taxon>Dehalococcoidales</taxon>
        <taxon>Dehalococcoidaceae</taxon>
        <taxon>Dehalogenimonas</taxon>
    </lineage>
</organism>
<evidence type="ECO:0000313" key="1">
    <source>
        <dbReference type="EMBL" id="APV44912.1"/>
    </source>
</evidence>
<dbReference type="STRING" id="1839801.Dform_01591"/>
<gene>
    <name evidence="1" type="ORF">Dform_01591</name>
</gene>
<reference evidence="2" key="1">
    <citation type="submission" date="2016-11" db="EMBL/GenBank/DDBJ databases">
        <title>Dehalogenimonas formicexedens sp. nov., a chlorinated alkane respiring bacterium isolated from contaminated groundwater.</title>
        <authorList>
            <person name="Key T.A."/>
            <person name="Bowman K.S."/>
            <person name="Lee I."/>
            <person name="Chun J."/>
            <person name="Albuquerque L."/>
            <person name="da Costa M.S."/>
            <person name="Rainey F.A."/>
            <person name="Moe W.M."/>
        </authorList>
    </citation>
    <scope>NUCLEOTIDE SEQUENCE [LARGE SCALE GENOMIC DNA]</scope>
    <source>
        <strain evidence="2">NSZ-14</strain>
    </source>
</reference>
<dbReference type="AlphaFoldDB" id="A0A1P8F918"/>
<dbReference type="RefSeq" id="WP_076004523.1">
    <property type="nucleotide sequence ID" value="NZ_CP018258.1"/>
</dbReference>
<accession>A0A1P8F918</accession>
<dbReference type="KEGG" id="dfo:Dform_01591"/>
<sequence>MRLRQYDPEKPASYLKLVGSVIHNFGDFHHPEDIIRMVGRDRLTDVTHAPELGEAAIRLYDGGDQRIFQFKESANRGGSFDVLFHGGRLESFRAQLFFEGMLGKPGAFIFSSLRLGPLVSAVVGGKANISFDASSGHFFCHYGNLVISYTSEQEMGIPSISTSVLCRRTCPVDMFSGREQLRFSLP</sequence>
<dbReference type="EMBL" id="CP018258">
    <property type="protein sequence ID" value="APV44912.1"/>
    <property type="molecule type" value="Genomic_DNA"/>
</dbReference>
<keyword evidence="2" id="KW-1185">Reference proteome</keyword>
<dbReference type="Proteomes" id="UP000185934">
    <property type="component" value="Chromosome"/>
</dbReference>
<evidence type="ECO:0000313" key="2">
    <source>
        <dbReference type="Proteomes" id="UP000185934"/>
    </source>
</evidence>
<proteinExistence type="predicted"/>